<protein>
    <submittedName>
        <fullName evidence="3">Uncharacterized protein</fullName>
    </submittedName>
</protein>
<keyword evidence="4" id="KW-1185">Reference proteome</keyword>
<dbReference type="AlphaFoldDB" id="X6L8K6"/>
<name>X6L8K6_RETFI</name>
<evidence type="ECO:0000256" key="1">
    <source>
        <dbReference type="SAM" id="MobiDB-lite"/>
    </source>
</evidence>
<evidence type="ECO:0000313" key="4">
    <source>
        <dbReference type="Proteomes" id="UP000023152"/>
    </source>
</evidence>
<feature type="compositionally biased region" description="Polar residues" evidence="1">
    <location>
        <begin position="76"/>
        <end position="87"/>
    </location>
</feature>
<comment type="caution">
    <text evidence="3">The sequence shown here is derived from an EMBL/GenBank/DDBJ whole genome shotgun (WGS) entry which is preliminary data.</text>
</comment>
<gene>
    <name evidence="3" type="ORF">RFI_39671</name>
</gene>
<organism evidence="3 4">
    <name type="scientific">Reticulomyxa filosa</name>
    <dbReference type="NCBI Taxonomy" id="46433"/>
    <lineage>
        <taxon>Eukaryota</taxon>
        <taxon>Sar</taxon>
        <taxon>Rhizaria</taxon>
        <taxon>Retaria</taxon>
        <taxon>Foraminifera</taxon>
        <taxon>Monothalamids</taxon>
        <taxon>Reticulomyxidae</taxon>
        <taxon>Reticulomyxa</taxon>
    </lineage>
</organism>
<dbReference type="EMBL" id="ASPP01048427">
    <property type="protein sequence ID" value="ETN97855.1"/>
    <property type="molecule type" value="Genomic_DNA"/>
</dbReference>
<feature type="transmembrane region" description="Helical" evidence="2">
    <location>
        <begin position="200"/>
        <end position="217"/>
    </location>
</feature>
<evidence type="ECO:0000313" key="3">
    <source>
        <dbReference type="EMBL" id="ETN97855.1"/>
    </source>
</evidence>
<feature type="compositionally biased region" description="Basic and acidic residues" evidence="1">
    <location>
        <begin position="58"/>
        <end position="67"/>
    </location>
</feature>
<proteinExistence type="predicted"/>
<keyword evidence="2" id="KW-0812">Transmembrane</keyword>
<dbReference type="OrthoDB" id="10064100at2759"/>
<reference evidence="3 4" key="1">
    <citation type="journal article" date="2013" name="Curr. Biol.">
        <title>The Genome of the Foraminiferan Reticulomyxa filosa.</title>
        <authorList>
            <person name="Glockner G."/>
            <person name="Hulsmann N."/>
            <person name="Schleicher M."/>
            <person name="Noegel A.A."/>
            <person name="Eichinger L."/>
            <person name="Gallinger C."/>
            <person name="Pawlowski J."/>
            <person name="Sierra R."/>
            <person name="Euteneuer U."/>
            <person name="Pillet L."/>
            <person name="Moustafa A."/>
            <person name="Platzer M."/>
            <person name="Groth M."/>
            <person name="Szafranski K."/>
            <person name="Schliwa M."/>
        </authorList>
    </citation>
    <scope>NUCLEOTIDE SEQUENCE [LARGE SCALE GENOMIC DNA]</scope>
</reference>
<evidence type="ECO:0000256" key="2">
    <source>
        <dbReference type="SAM" id="Phobius"/>
    </source>
</evidence>
<keyword evidence="2" id="KW-0472">Membrane</keyword>
<sequence length="218" mass="25705">MKDWSYRPIQKDAENCYLRNHNIGYRIRLGSVVYEWLRDQEGKSFVFKRRNYSAVLNEEKGNNENKKNGVKGGNESNASNKRSLSSVEIPSHSEVMKILSKQLKVKYDDWKSSCCKSKHSYNSKWAFFRRDESTNQAYFQLYLNSTERNQFDQFYKSKFPKLIQSVTEINHGFNFILIPCVSLSSDPFVISCFLKFKHQFFFFVVLIYSNYCVVGSFN</sequence>
<dbReference type="Proteomes" id="UP000023152">
    <property type="component" value="Unassembled WGS sequence"/>
</dbReference>
<keyword evidence="2" id="KW-1133">Transmembrane helix</keyword>
<feature type="region of interest" description="Disordered" evidence="1">
    <location>
        <begin position="58"/>
        <end position="87"/>
    </location>
</feature>
<accession>X6L8K6</accession>